<evidence type="ECO:0000256" key="2">
    <source>
        <dbReference type="ARBA" id="ARBA00023242"/>
    </source>
</evidence>
<dbReference type="GO" id="GO:0000462">
    <property type="term" value="P:maturation of SSU-rRNA from tricistronic rRNA transcript (SSU-rRNA, 5.8S rRNA, LSU-rRNA)"/>
    <property type="evidence" value="ECO:0007669"/>
    <property type="project" value="TreeGrafter"/>
</dbReference>
<evidence type="ECO:0000313" key="7">
    <source>
        <dbReference type="Proteomes" id="UP000027361"/>
    </source>
</evidence>
<feature type="compositionally biased region" description="Acidic residues" evidence="4">
    <location>
        <begin position="1001"/>
        <end position="1050"/>
    </location>
</feature>
<reference evidence="6 7" key="1">
    <citation type="submission" date="2014-05" db="EMBL/GenBank/DDBJ databases">
        <title>Draft genome sequence of a rare smut relative, Tilletiaria anomala UBC 951.</title>
        <authorList>
            <consortium name="DOE Joint Genome Institute"/>
            <person name="Toome M."/>
            <person name="Kuo A."/>
            <person name="Henrissat B."/>
            <person name="Lipzen A."/>
            <person name="Tritt A."/>
            <person name="Yoshinaga Y."/>
            <person name="Zane M."/>
            <person name="Barry K."/>
            <person name="Grigoriev I.V."/>
            <person name="Spatafora J.W."/>
            <person name="Aimea M.C."/>
        </authorList>
    </citation>
    <scope>NUCLEOTIDE SEQUENCE [LARGE SCALE GENOMIC DNA]</scope>
    <source>
        <strain evidence="6 7">UBC 951</strain>
    </source>
</reference>
<evidence type="ECO:0000256" key="3">
    <source>
        <dbReference type="ARBA" id="ARBA00038335"/>
    </source>
</evidence>
<evidence type="ECO:0000259" key="5">
    <source>
        <dbReference type="Pfam" id="PF04003"/>
    </source>
</evidence>
<feature type="compositionally biased region" description="Polar residues" evidence="4">
    <location>
        <begin position="171"/>
        <end position="181"/>
    </location>
</feature>
<dbReference type="OrthoDB" id="30195at2759"/>
<feature type="region of interest" description="Disordered" evidence="4">
    <location>
        <begin position="134"/>
        <end position="181"/>
    </location>
</feature>
<dbReference type="HOGENOM" id="CLU_009770_0_0_1"/>
<name>A0A066WPQ4_TILAU</name>
<feature type="compositionally biased region" description="Basic and acidic residues" evidence="4">
    <location>
        <begin position="895"/>
        <end position="904"/>
    </location>
</feature>
<dbReference type="SMART" id="SM00320">
    <property type="entry name" value="WD40"/>
    <property type="match status" value="2"/>
</dbReference>
<gene>
    <name evidence="6" type="ORF">K437DRAFT_254008</name>
</gene>
<feature type="compositionally biased region" description="Acidic residues" evidence="4">
    <location>
        <begin position="1075"/>
        <end position="1095"/>
    </location>
</feature>
<dbReference type="EMBL" id="JMSN01000008">
    <property type="protein sequence ID" value="KDN52605.1"/>
    <property type="molecule type" value="Genomic_DNA"/>
</dbReference>
<dbReference type="InterPro" id="IPR007148">
    <property type="entry name" value="SSU_processome_Utp12"/>
</dbReference>
<protein>
    <recommendedName>
        <fullName evidence="5">Small-subunit processome Utp12 domain-containing protein</fullName>
    </recommendedName>
</protein>
<dbReference type="GeneID" id="25263737"/>
<organism evidence="6 7">
    <name type="scientific">Tilletiaria anomala (strain ATCC 24038 / CBS 436.72 / UBC 951)</name>
    <dbReference type="NCBI Taxonomy" id="1037660"/>
    <lineage>
        <taxon>Eukaryota</taxon>
        <taxon>Fungi</taxon>
        <taxon>Dikarya</taxon>
        <taxon>Basidiomycota</taxon>
        <taxon>Ustilaginomycotina</taxon>
        <taxon>Exobasidiomycetes</taxon>
        <taxon>Georgefischeriales</taxon>
        <taxon>Tilletiariaceae</taxon>
        <taxon>Tilletiaria</taxon>
    </lineage>
</organism>
<feature type="region of interest" description="Disordered" evidence="4">
    <location>
        <begin position="887"/>
        <end position="1095"/>
    </location>
</feature>
<dbReference type="SUPFAM" id="SSF50978">
    <property type="entry name" value="WD40 repeat-like"/>
    <property type="match status" value="1"/>
</dbReference>
<feature type="region of interest" description="Disordered" evidence="4">
    <location>
        <begin position="1"/>
        <end position="31"/>
    </location>
</feature>
<dbReference type="InParanoid" id="A0A066WPQ4"/>
<dbReference type="Pfam" id="PF04003">
    <property type="entry name" value="Utp12"/>
    <property type="match status" value="1"/>
</dbReference>
<feature type="compositionally biased region" description="Acidic residues" evidence="4">
    <location>
        <begin position="695"/>
        <end position="716"/>
    </location>
</feature>
<feature type="compositionally biased region" description="Acidic residues" evidence="4">
    <location>
        <begin position="955"/>
        <end position="978"/>
    </location>
</feature>
<dbReference type="AlphaFoldDB" id="A0A066WPQ4"/>
<dbReference type="InterPro" id="IPR052414">
    <property type="entry name" value="U3_snoRNA-assoc_WDR"/>
</dbReference>
<dbReference type="RefSeq" id="XP_013245444.1">
    <property type="nucleotide sequence ID" value="XM_013389990.1"/>
</dbReference>
<keyword evidence="7" id="KW-1185">Reference proteome</keyword>
<feature type="compositionally biased region" description="Low complexity" evidence="4">
    <location>
        <begin position="22"/>
        <end position="31"/>
    </location>
</feature>
<feature type="region of interest" description="Disordered" evidence="4">
    <location>
        <begin position="678"/>
        <end position="722"/>
    </location>
</feature>
<dbReference type="PANTHER" id="PTHR44267">
    <property type="entry name" value="WD REPEAT-CONTAINING PROTEIN 43"/>
    <property type="match status" value="1"/>
</dbReference>
<feature type="compositionally biased region" description="Basic residues" evidence="4">
    <location>
        <begin position="151"/>
        <end position="160"/>
    </location>
</feature>
<feature type="compositionally biased region" description="Polar residues" evidence="4">
    <location>
        <begin position="139"/>
        <end position="148"/>
    </location>
</feature>
<dbReference type="Proteomes" id="UP000027361">
    <property type="component" value="Unassembled WGS sequence"/>
</dbReference>
<evidence type="ECO:0000256" key="4">
    <source>
        <dbReference type="SAM" id="MobiDB-lite"/>
    </source>
</evidence>
<comment type="similarity">
    <text evidence="3">Belongs to the UTP5 family.</text>
</comment>
<comment type="subcellular location">
    <subcellularLocation>
        <location evidence="1">Nucleus</location>
    </subcellularLocation>
</comment>
<dbReference type="InterPro" id="IPR015943">
    <property type="entry name" value="WD40/YVTN_repeat-like_dom_sf"/>
</dbReference>
<dbReference type="PANTHER" id="PTHR44267:SF1">
    <property type="entry name" value="WD REPEAT-CONTAINING PROTEIN 43"/>
    <property type="match status" value="1"/>
</dbReference>
<dbReference type="STRING" id="1037660.A0A066WPQ4"/>
<feature type="domain" description="Small-subunit processome Utp12" evidence="5">
    <location>
        <begin position="748"/>
        <end position="860"/>
    </location>
</feature>
<sequence length="1095" mass="114257">MASISQKNASGQKGSSKRSSGKSRPASTSSLNALSASASTSASSAAALDELAAAGVLSAFSPLEQHSGRGYFALLSQAIDRHRLRIYAVSASEAGATGAVVGSSGGRLVADYIIPNEAKCNTLAWGRLSAGSSAKAVPNDQQADTSTDGSKKKKRRKSKPGNHVTGEDSVDLSQPNGSSEDTQLETQVLALGLDNGQVHLFSPSLGKTTHILSDSEFSAASHGIHATTLPLASAAMAGTGRNKGVLHVVCKSHHPLQFWTASSDGVVRVYELETQEPLHGRTIAPSRRIVPEAQTGVHIVAPADAPVSTPLAKTVLVGHHSIRLFPASTASKASSIPASFEQPDAPLVHFTGHATPITHLVWLSGDAAEAGDQVEGNGARFVSAAEEDRTLYIWDIPSLVPTDDSGVKNGKPLALITLDSAARHIECLQLAASQGRETGEQLLLIVTSSGSAQLYSIPTSFDAAATTGADAVTATDASGLSTKKKKRRASALAALPTLKPVSQVRIVSSAKGSTGTLPLVDAVAAAESTENGGALSLLLARLVRGSKLVLERAVVRPDAAAPFASQLELTRSGDASNLLVSLDDGSDAALGGGVSPMQRFDDGPSTSAVAAGGKQSVRAGSAAGAALSAQLGLVDGSSAIPKAEELDALIDEQAELGIDLDEPTLAQRLKSLNVRSFGQGAAGGRNRGKKSNEDAGLDNSDEDEDADDAHDSDDDGFGPASKTRALTVKAGGSASLAQALTQALHSGDTTLLTSSLVHGDPVLIRGTVARLSGPLAVRLLEHCIERMNKGGNMTSRGALGSQRAKALIEWVRITLVIHTAYFMSLPNLVTRLFHLHSALLARLASQDKLLELQGRLELVLAQIELRATYDASQVDVQGVKARAGAARAAASKGGSKKESRKQALDRTQGQVWVESDAEEEAETDAMNVDEEGDDDDDDVERGDEEGELQDIALGGDEDDSEEEESESEDEEDEDEVMEDNAVVDTPEGSEEGSGDERGDAAEDQEEEEYDEDADEAGSLDDFIVDDDEEALDQEGDSDDEDESEDDDEDEGKLARHGRHTARQGGQQQKHSSMLVDDEAEETSGEGTGPDEDSVD</sequence>
<evidence type="ECO:0000313" key="6">
    <source>
        <dbReference type="EMBL" id="KDN52605.1"/>
    </source>
</evidence>
<dbReference type="InterPro" id="IPR001680">
    <property type="entry name" value="WD40_rpt"/>
</dbReference>
<evidence type="ECO:0000256" key="1">
    <source>
        <dbReference type="ARBA" id="ARBA00004123"/>
    </source>
</evidence>
<dbReference type="Gene3D" id="2.130.10.10">
    <property type="entry name" value="YVTN repeat-like/Quinoprotein amine dehydrogenase"/>
    <property type="match status" value="1"/>
</dbReference>
<proteinExistence type="inferred from homology"/>
<feature type="compositionally biased region" description="Acidic residues" evidence="4">
    <location>
        <begin position="915"/>
        <end position="948"/>
    </location>
</feature>
<comment type="caution">
    <text evidence="6">The sequence shown here is derived from an EMBL/GenBank/DDBJ whole genome shotgun (WGS) entry which is preliminary data.</text>
</comment>
<keyword evidence="2" id="KW-0539">Nucleus</keyword>
<dbReference type="InterPro" id="IPR036322">
    <property type="entry name" value="WD40_repeat_dom_sf"/>
</dbReference>
<accession>A0A066WPQ4</accession>
<dbReference type="GO" id="GO:0032040">
    <property type="term" value="C:small-subunit processome"/>
    <property type="evidence" value="ECO:0007669"/>
    <property type="project" value="UniProtKB-ARBA"/>
</dbReference>
<dbReference type="OMA" id="QVWQIAT"/>